<dbReference type="Proteomes" id="UP000254020">
    <property type="component" value="Unassembled WGS sequence"/>
</dbReference>
<proteinExistence type="predicted"/>
<gene>
    <name evidence="1" type="ORF">NCTC9504_02443</name>
</gene>
<evidence type="ECO:0000313" key="1">
    <source>
        <dbReference type="EMBL" id="STU67338.1"/>
    </source>
</evidence>
<reference evidence="1 2" key="1">
    <citation type="submission" date="2018-06" db="EMBL/GenBank/DDBJ databases">
        <authorList>
            <consortium name="Pathogen Informatics"/>
            <person name="Doyle S."/>
        </authorList>
    </citation>
    <scope>NUCLEOTIDE SEQUENCE [LARGE SCALE GENOMIC DNA]</scope>
    <source>
        <strain evidence="1 2">NCTC9504</strain>
    </source>
</reference>
<organism evidence="1 2">
    <name type="scientific">Klebsiella pneumoniae subsp. pneumoniae</name>
    <dbReference type="NCBI Taxonomy" id="72407"/>
    <lineage>
        <taxon>Bacteria</taxon>
        <taxon>Pseudomonadati</taxon>
        <taxon>Pseudomonadota</taxon>
        <taxon>Gammaproteobacteria</taxon>
        <taxon>Enterobacterales</taxon>
        <taxon>Enterobacteriaceae</taxon>
        <taxon>Klebsiella/Raoultella group</taxon>
        <taxon>Klebsiella</taxon>
        <taxon>Klebsiella pneumoniae complex</taxon>
    </lineage>
</organism>
<protein>
    <submittedName>
        <fullName evidence="1">Uncharacterized protein</fullName>
    </submittedName>
</protein>
<name>A0A377ZDU8_KLEPN</name>
<dbReference type="AlphaFoldDB" id="A0A377ZDU8"/>
<accession>A0A377ZDU8</accession>
<dbReference type="EMBL" id="UGMA01000005">
    <property type="protein sequence ID" value="STU67338.1"/>
    <property type="molecule type" value="Genomic_DNA"/>
</dbReference>
<sequence length="150" mass="16952">MVADTRIQAYPFDNLLAVQPLAFSIAVELIEIGNAQRQIGVSEQFDRFRFGGVGKQGWDILLDRTFFQQISKTFGTRRALTNDNARWVQVVVQRTTFTQELRREITLSIPKRSLMSRVNPTGMVDLMIITAFGLISVTSRITASTVEVLK</sequence>
<evidence type="ECO:0000313" key="2">
    <source>
        <dbReference type="Proteomes" id="UP000254020"/>
    </source>
</evidence>